<keyword evidence="7 9" id="KW-0811">Translocation</keyword>
<feature type="transmembrane region" description="Helical" evidence="9">
    <location>
        <begin position="458"/>
        <end position="485"/>
    </location>
</feature>
<dbReference type="NCBIfam" id="TIGR01129">
    <property type="entry name" value="secD"/>
    <property type="match status" value="1"/>
</dbReference>
<evidence type="ECO:0000313" key="14">
    <source>
        <dbReference type="Proteomes" id="UP000437736"/>
    </source>
</evidence>
<dbReference type="PANTHER" id="PTHR30081">
    <property type="entry name" value="PROTEIN-EXPORT MEMBRANE PROTEIN SEC"/>
    <property type="match status" value="1"/>
</dbReference>
<evidence type="ECO:0000259" key="12">
    <source>
        <dbReference type="Pfam" id="PF22599"/>
    </source>
</evidence>
<evidence type="ECO:0000259" key="10">
    <source>
        <dbReference type="Pfam" id="PF02355"/>
    </source>
</evidence>
<comment type="similarity">
    <text evidence="9">Belongs to the SecD/SecF family. SecD subfamily.</text>
</comment>
<evidence type="ECO:0000313" key="13">
    <source>
        <dbReference type="EMBL" id="MST31427.1"/>
    </source>
</evidence>
<dbReference type="InterPro" id="IPR001036">
    <property type="entry name" value="Acrflvin-R"/>
</dbReference>
<evidence type="ECO:0000256" key="9">
    <source>
        <dbReference type="HAMAP-Rule" id="MF_01463"/>
    </source>
</evidence>
<dbReference type="EMBL" id="WJHE01000065">
    <property type="protein sequence ID" value="MST31427.1"/>
    <property type="molecule type" value="Genomic_DNA"/>
</dbReference>
<comment type="subcellular location">
    <subcellularLocation>
        <location evidence="1 9">Cell membrane</location>
        <topology evidence="1 9">Multi-pass membrane protein</topology>
    </subcellularLocation>
</comment>
<dbReference type="SUPFAM" id="SSF82866">
    <property type="entry name" value="Multidrug efflux transporter AcrB transmembrane domain"/>
    <property type="match status" value="1"/>
</dbReference>
<dbReference type="Pfam" id="PF02355">
    <property type="entry name" value="SecD_SecF_C"/>
    <property type="match status" value="1"/>
</dbReference>
<evidence type="ECO:0000256" key="6">
    <source>
        <dbReference type="ARBA" id="ARBA00022989"/>
    </source>
</evidence>
<keyword evidence="6 9" id="KW-1133">Transmembrane helix</keyword>
<evidence type="ECO:0000256" key="2">
    <source>
        <dbReference type="ARBA" id="ARBA00022448"/>
    </source>
</evidence>
<feature type="transmembrane region" description="Helical" evidence="9">
    <location>
        <begin position="430"/>
        <end position="452"/>
    </location>
</feature>
<dbReference type="InterPro" id="IPR048631">
    <property type="entry name" value="SecD_1st"/>
</dbReference>
<feature type="transmembrane region" description="Helical" evidence="9">
    <location>
        <begin position="355"/>
        <end position="375"/>
    </location>
</feature>
<feature type="domain" description="Protein translocase subunit SecDF P1" evidence="11">
    <location>
        <begin position="56"/>
        <end position="112"/>
    </location>
</feature>
<keyword evidence="5 9" id="KW-0653">Protein transport</keyword>
<comment type="caution">
    <text evidence="9">Lacks conserved residue(s) required for the propagation of feature annotation.</text>
</comment>
<keyword evidence="14" id="KW-1185">Reference proteome</keyword>
<protein>
    <recommendedName>
        <fullName evidence="9">Protein translocase subunit SecD</fullName>
    </recommendedName>
</protein>
<sequence length="512" mass="53234">MKRRGLWVSLIGIMLVAGAAIGGTFAAGRSILLGLDLRGGVSVVLKPQGKVTPTVLNQAISIIDRRVNGLGVSNSSVTRQGNDISIELPGAKNSQQALGVIGATAQLYFRPVYCELPAYTPAKTAAAKAKAEAAAKKLSPSTCTAANASASTAAIPSTSPDQDNPKSTVLLPSSPDMGVNGARWLLGPATGQAGIKQALSGTIVKSAAAVTNSQNNQLAVQVVLTNKGLQLWNKVAKVRNQSYIPASSANPNPSEPFSSQEAIELDGVTESAPTIQNAVFNGPMQISGTFTSKQASDLATELNYGSLPVRFNPQTVQTVSAQLGSASLRAGLYAGIGGIILVLLYMIVYYRALGLVVVLGLGVGGALLYAILTQLSYTAGLALTLSGVTGIIVSVGITVDSYVVYFERLKDEVRSGKTVRASVERGFSRAFRTVLTADLVSFMAAAILYAFTVGTVRGFAFTLGLSTLLDVFTAYFFIRPIVILLGRRRSMSRGRFLGVARGLGVDPAGGAA</sequence>
<evidence type="ECO:0000256" key="4">
    <source>
        <dbReference type="ARBA" id="ARBA00022692"/>
    </source>
</evidence>
<dbReference type="PRINTS" id="PR00702">
    <property type="entry name" value="ACRIFLAVINRP"/>
</dbReference>
<evidence type="ECO:0000259" key="11">
    <source>
        <dbReference type="Pfam" id="PF21760"/>
    </source>
</evidence>
<dbReference type="Proteomes" id="UP000437736">
    <property type="component" value="Unassembled WGS sequence"/>
</dbReference>
<comment type="subunit">
    <text evidence="9">Forms a complex with SecF. Part of the essential Sec protein translocation apparatus which comprises SecA, SecYEG and auxiliary proteins SecDF. Other proteins may also be involved.</text>
</comment>
<dbReference type="Gene3D" id="1.20.1640.10">
    <property type="entry name" value="Multidrug efflux transporter AcrB transmembrane domain"/>
    <property type="match status" value="1"/>
</dbReference>
<name>A0ABW9QNS1_9ACTN</name>
<evidence type="ECO:0000256" key="1">
    <source>
        <dbReference type="ARBA" id="ARBA00004651"/>
    </source>
</evidence>
<evidence type="ECO:0000256" key="5">
    <source>
        <dbReference type="ARBA" id="ARBA00022927"/>
    </source>
</evidence>
<dbReference type="NCBIfam" id="TIGR00916">
    <property type="entry name" value="2A0604s01"/>
    <property type="match status" value="1"/>
</dbReference>
<dbReference type="Pfam" id="PF22599">
    <property type="entry name" value="SecDF_P1_head"/>
    <property type="match status" value="1"/>
</dbReference>
<dbReference type="PANTHER" id="PTHR30081:SF1">
    <property type="entry name" value="PROTEIN TRANSLOCASE SUBUNIT SECD"/>
    <property type="match status" value="1"/>
</dbReference>
<dbReference type="InterPro" id="IPR055344">
    <property type="entry name" value="SecD_SecF_C_bact"/>
</dbReference>
<keyword evidence="3 9" id="KW-1003">Cell membrane</keyword>
<keyword evidence="8 9" id="KW-0472">Membrane</keyword>
<dbReference type="InterPro" id="IPR054384">
    <property type="entry name" value="SecDF_P1_head"/>
</dbReference>
<accession>A0ABW9QNS1</accession>
<feature type="domain" description="Protein export membrane protein SecD/SecF C-terminal" evidence="10">
    <location>
        <begin position="314"/>
        <end position="487"/>
    </location>
</feature>
<dbReference type="InterPro" id="IPR005791">
    <property type="entry name" value="SecD"/>
</dbReference>
<proteinExistence type="inferred from homology"/>
<feature type="domain" description="SecDF P1 head subdomain" evidence="12">
    <location>
        <begin position="197"/>
        <end position="309"/>
    </location>
</feature>
<organism evidence="13 14">
    <name type="scientific">Acidiferrimicrobium australe</name>
    <dbReference type="NCBI Taxonomy" id="2664430"/>
    <lineage>
        <taxon>Bacteria</taxon>
        <taxon>Bacillati</taxon>
        <taxon>Actinomycetota</taxon>
        <taxon>Acidimicrobiia</taxon>
        <taxon>Acidimicrobiales</taxon>
        <taxon>Acidimicrobiaceae</taxon>
        <taxon>Acidiferrimicrobium</taxon>
    </lineage>
</organism>
<reference evidence="13 14" key="1">
    <citation type="submission" date="2019-11" db="EMBL/GenBank/DDBJ databases">
        <title>Acidiferrimicrobium australis gen. nov., sp. nov., an acidophilic and obligately heterotrophic, member of the Actinobacteria that catalyses dissimilatory oxido- reduction of iron isolated from metal-rich acidic water in Chile.</title>
        <authorList>
            <person name="Gonzalez D."/>
            <person name="Huber K."/>
            <person name="Hedrich S."/>
            <person name="Rojas-Villalobos C."/>
            <person name="Quatrini R."/>
            <person name="Dinamarca M.A."/>
            <person name="Schwarz A."/>
            <person name="Canales C."/>
            <person name="Nancucheo I."/>
        </authorList>
    </citation>
    <scope>NUCLEOTIDE SEQUENCE [LARGE SCALE GENOMIC DNA]</scope>
    <source>
        <strain evidence="13 14">USS-CCA1</strain>
    </source>
</reference>
<keyword evidence="4 9" id="KW-0812">Transmembrane</keyword>
<dbReference type="HAMAP" id="MF_01463_B">
    <property type="entry name" value="SecD_B"/>
    <property type="match status" value="1"/>
</dbReference>
<dbReference type="InterPro" id="IPR022813">
    <property type="entry name" value="SecD/SecF_arch_bac"/>
</dbReference>
<comment type="function">
    <text evidence="9">Part of the Sec protein translocase complex. Interacts with the SecYEG preprotein conducting channel. SecDF uses the proton motive force (PMF) to complete protein translocation after the ATP-dependent function of SecA.</text>
</comment>
<evidence type="ECO:0000256" key="7">
    <source>
        <dbReference type="ARBA" id="ARBA00023010"/>
    </source>
</evidence>
<feature type="transmembrane region" description="Helical" evidence="9">
    <location>
        <begin position="330"/>
        <end position="348"/>
    </location>
</feature>
<dbReference type="Pfam" id="PF21760">
    <property type="entry name" value="SecD_1st"/>
    <property type="match status" value="1"/>
</dbReference>
<evidence type="ECO:0000256" key="8">
    <source>
        <dbReference type="ARBA" id="ARBA00023136"/>
    </source>
</evidence>
<feature type="transmembrane region" description="Helical" evidence="9">
    <location>
        <begin position="381"/>
        <end position="405"/>
    </location>
</feature>
<dbReference type="InterPro" id="IPR048634">
    <property type="entry name" value="SecD_SecF_C"/>
</dbReference>
<evidence type="ECO:0000256" key="3">
    <source>
        <dbReference type="ARBA" id="ARBA00022475"/>
    </source>
</evidence>
<dbReference type="Gene3D" id="3.30.70.3220">
    <property type="match status" value="1"/>
</dbReference>
<keyword evidence="2 9" id="KW-0813">Transport</keyword>
<comment type="caution">
    <text evidence="13">The sequence shown here is derived from an EMBL/GenBank/DDBJ whole genome shotgun (WGS) entry which is preliminary data.</text>
</comment>
<gene>
    <name evidence="9 13" type="primary">secD</name>
    <name evidence="13" type="ORF">GHK86_01600</name>
</gene>